<dbReference type="EMBL" id="JBHSSW010000046">
    <property type="protein sequence ID" value="MFC6199518.1"/>
    <property type="molecule type" value="Genomic_DNA"/>
</dbReference>
<evidence type="ECO:0000256" key="4">
    <source>
        <dbReference type="ARBA" id="ARBA00023239"/>
    </source>
</evidence>
<keyword evidence="2" id="KW-0479">Metal-binding</keyword>
<evidence type="ECO:0000256" key="1">
    <source>
        <dbReference type="ARBA" id="ARBA00005495"/>
    </source>
</evidence>
<dbReference type="Proteomes" id="UP001596303">
    <property type="component" value="Unassembled WGS sequence"/>
</dbReference>
<evidence type="ECO:0000313" key="7">
    <source>
        <dbReference type="Proteomes" id="UP001596303"/>
    </source>
</evidence>
<comment type="similarity">
    <text evidence="1">Belongs to the Gfa family.</text>
</comment>
<keyword evidence="3" id="KW-0862">Zinc</keyword>
<evidence type="ECO:0000313" key="6">
    <source>
        <dbReference type="EMBL" id="MFC6199518.1"/>
    </source>
</evidence>
<dbReference type="SUPFAM" id="SSF51316">
    <property type="entry name" value="Mss4-like"/>
    <property type="match status" value="1"/>
</dbReference>
<dbReference type="PANTHER" id="PTHR33337">
    <property type="entry name" value="GFA DOMAIN-CONTAINING PROTEIN"/>
    <property type="match status" value="1"/>
</dbReference>
<protein>
    <submittedName>
        <fullName evidence="6">GFA family protein</fullName>
    </submittedName>
</protein>
<proteinExistence type="inferred from homology"/>
<feature type="domain" description="CENP-V/GFA" evidence="5">
    <location>
        <begin position="7"/>
        <end position="107"/>
    </location>
</feature>
<dbReference type="PROSITE" id="PS51891">
    <property type="entry name" value="CENP_V_GFA"/>
    <property type="match status" value="1"/>
</dbReference>
<dbReference type="InterPro" id="IPR006913">
    <property type="entry name" value="CENP-V/GFA"/>
</dbReference>
<evidence type="ECO:0000256" key="2">
    <source>
        <dbReference type="ARBA" id="ARBA00022723"/>
    </source>
</evidence>
<accession>A0ABW1SE21</accession>
<dbReference type="Gene3D" id="3.90.1590.10">
    <property type="entry name" value="glutathione-dependent formaldehyde- activating enzyme (gfa)"/>
    <property type="match status" value="1"/>
</dbReference>
<dbReference type="InterPro" id="IPR011057">
    <property type="entry name" value="Mss4-like_sf"/>
</dbReference>
<comment type="caution">
    <text evidence="6">The sequence shown here is derived from an EMBL/GenBank/DDBJ whole genome shotgun (WGS) entry which is preliminary data.</text>
</comment>
<keyword evidence="4" id="KW-0456">Lyase</keyword>
<name>A0ABW1SE21_9PROT</name>
<organism evidence="6 7">
    <name type="scientific">Ponticaulis profundi</name>
    <dbReference type="NCBI Taxonomy" id="2665222"/>
    <lineage>
        <taxon>Bacteria</taxon>
        <taxon>Pseudomonadati</taxon>
        <taxon>Pseudomonadota</taxon>
        <taxon>Alphaproteobacteria</taxon>
        <taxon>Hyphomonadales</taxon>
        <taxon>Hyphomonadaceae</taxon>
        <taxon>Ponticaulis</taxon>
    </lineage>
</organism>
<keyword evidence="7" id="KW-1185">Reference proteome</keyword>
<dbReference type="Pfam" id="PF04828">
    <property type="entry name" value="GFA"/>
    <property type="match status" value="1"/>
</dbReference>
<sequence length="143" mass="15857">MNSSKKFVGHCLCGEVAVSVDGQHDAQPGACHCRMCQRWSGGVFLAFTAAAEAVTVEGPVRRFQSTSFAERAFCGTCGTHLWMRNTDDQAAEYELMPGLFDAAHDWPLRSEIYTDKAMASVRLEGDHPRKTQAEFEESNQHID</sequence>
<evidence type="ECO:0000256" key="3">
    <source>
        <dbReference type="ARBA" id="ARBA00022833"/>
    </source>
</evidence>
<dbReference type="RefSeq" id="WP_377380623.1">
    <property type="nucleotide sequence ID" value="NZ_JBHSSW010000046.1"/>
</dbReference>
<reference evidence="7" key="1">
    <citation type="journal article" date="2019" name="Int. J. Syst. Evol. Microbiol.">
        <title>The Global Catalogue of Microorganisms (GCM) 10K type strain sequencing project: providing services to taxonomists for standard genome sequencing and annotation.</title>
        <authorList>
            <consortium name="The Broad Institute Genomics Platform"/>
            <consortium name="The Broad Institute Genome Sequencing Center for Infectious Disease"/>
            <person name="Wu L."/>
            <person name="Ma J."/>
        </authorList>
    </citation>
    <scope>NUCLEOTIDE SEQUENCE [LARGE SCALE GENOMIC DNA]</scope>
    <source>
        <strain evidence="7">CGMCC-1.15741</strain>
    </source>
</reference>
<evidence type="ECO:0000259" key="5">
    <source>
        <dbReference type="PROSITE" id="PS51891"/>
    </source>
</evidence>
<gene>
    <name evidence="6" type="ORF">ACFQDM_15645</name>
</gene>
<dbReference type="PANTHER" id="PTHR33337:SF40">
    <property type="entry name" value="CENP-V_GFA DOMAIN-CONTAINING PROTEIN-RELATED"/>
    <property type="match status" value="1"/>
</dbReference>